<proteinExistence type="predicted"/>
<dbReference type="AlphaFoldDB" id="A0A212KGT7"/>
<evidence type="ECO:0008006" key="2">
    <source>
        <dbReference type="Google" id="ProtNLM"/>
    </source>
</evidence>
<dbReference type="InterPro" id="IPR036928">
    <property type="entry name" value="AS_sf"/>
</dbReference>
<gene>
    <name evidence="1" type="ORF">KL86APRO_20001</name>
</gene>
<protein>
    <recommendedName>
        <fullName evidence="2">Amidase domain-containing protein</fullName>
    </recommendedName>
</protein>
<evidence type="ECO:0000313" key="1">
    <source>
        <dbReference type="EMBL" id="SBW10852.1"/>
    </source>
</evidence>
<organism evidence="1">
    <name type="scientific">uncultured Alphaproteobacteria bacterium</name>
    <dbReference type="NCBI Taxonomy" id="91750"/>
    <lineage>
        <taxon>Bacteria</taxon>
        <taxon>Pseudomonadati</taxon>
        <taxon>Pseudomonadota</taxon>
        <taxon>Alphaproteobacteria</taxon>
        <taxon>environmental samples</taxon>
    </lineage>
</organism>
<dbReference type="SUPFAM" id="SSF75304">
    <property type="entry name" value="Amidase signature (AS) enzymes"/>
    <property type="match status" value="1"/>
</dbReference>
<reference evidence="1" key="1">
    <citation type="submission" date="2016-04" db="EMBL/GenBank/DDBJ databases">
        <authorList>
            <person name="Evans L.H."/>
            <person name="Alamgir A."/>
            <person name="Owens N."/>
            <person name="Weber N.D."/>
            <person name="Virtaneva K."/>
            <person name="Barbian K."/>
            <person name="Babar A."/>
            <person name="Rosenke K."/>
        </authorList>
    </citation>
    <scope>NUCLEOTIDE SEQUENCE</scope>
    <source>
        <strain evidence="1">86</strain>
    </source>
</reference>
<sequence length="38" mass="3556">MPGLACAATGLPLGVQVVAPLGADALALALAERVAAAL</sequence>
<accession>A0A212KGT7</accession>
<name>A0A212KGT7_9PROT</name>
<dbReference type="EMBL" id="FLUO01000002">
    <property type="protein sequence ID" value="SBW10852.1"/>
    <property type="molecule type" value="Genomic_DNA"/>
</dbReference>